<comment type="subcellular location">
    <subcellularLocation>
        <location evidence="1">Membrane</location>
    </subcellularLocation>
</comment>
<keyword evidence="4" id="KW-1133">Transmembrane helix</keyword>
<feature type="transmembrane region" description="Helical" evidence="4">
    <location>
        <begin position="76"/>
        <end position="97"/>
    </location>
</feature>
<dbReference type="PANTHER" id="PTHR31415:SF4">
    <property type="entry name" value="NDR1_HIN1-LIKE PROTEIN 3"/>
    <property type="match status" value="1"/>
</dbReference>
<dbReference type="InterPro" id="IPR044839">
    <property type="entry name" value="NDR1-like"/>
</dbReference>
<proteinExistence type="predicted"/>
<dbReference type="OrthoDB" id="10365346at2759"/>
<sequence length="273" mass="29059">FRPANISTPPLTPIVSPRQPPHSPNINTTAPDAVAINVIPATSSSASTTKTATTAAATAAAAPTTTNNKANTKNGLYLLCGFLLLFAAFIIFLYVLGPPKPKFVIGDVTVSIFTASALAPFTLTSRLNATISARNPSRHFKIRYRHLRAYAEYRSQRITAPVVPLSPPNLHQSHGDGSATWSLSLSGDAVSVSPTVLLDDLKRDLNVIGTVNVTIHVKGSVRGHLGWRSLDVNCFTSLPFRNSSAAIPFANGGLKFALGNPCSVEVKALWFVF</sequence>
<dbReference type="GO" id="GO:0098542">
    <property type="term" value="P:defense response to other organism"/>
    <property type="evidence" value="ECO:0007669"/>
    <property type="project" value="InterPro"/>
</dbReference>
<keyword evidence="6" id="KW-1185">Reference proteome</keyword>
<dbReference type="EMBL" id="JXTB01000076">
    <property type="protein sequence ID" value="PON66846.1"/>
    <property type="molecule type" value="Genomic_DNA"/>
</dbReference>
<evidence type="ECO:0000256" key="2">
    <source>
        <dbReference type="ARBA" id="ARBA00023136"/>
    </source>
</evidence>
<evidence type="ECO:0000256" key="1">
    <source>
        <dbReference type="ARBA" id="ARBA00004370"/>
    </source>
</evidence>
<accession>A0A2P5D0M3</accession>
<feature type="region of interest" description="Disordered" evidence="3">
    <location>
        <begin position="1"/>
        <end position="27"/>
    </location>
</feature>
<protein>
    <submittedName>
        <fullName evidence="5">Late embryogenesis abundant protein</fullName>
    </submittedName>
</protein>
<reference evidence="6" key="1">
    <citation type="submission" date="2016-06" db="EMBL/GenBank/DDBJ databases">
        <title>Parallel loss of symbiosis genes in relatives of nitrogen-fixing non-legume Parasponia.</title>
        <authorList>
            <person name="Van Velzen R."/>
            <person name="Holmer R."/>
            <person name="Bu F."/>
            <person name="Rutten L."/>
            <person name="Van Zeijl A."/>
            <person name="Liu W."/>
            <person name="Santuari L."/>
            <person name="Cao Q."/>
            <person name="Sharma T."/>
            <person name="Shen D."/>
            <person name="Roswanjaya Y."/>
            <person name="Wardhani T."/>
            <person name="Kalhor M.S."/>
            <person name="Jansen J."/>
            <person name="Van den Hoogen J."/>
            <person name="Gungor B."/>
            <person name="Hartog M."/>
            <person name="Hontelez J."/>
            <person name="Verver J."/>
            <person name="Yang W.-C."/>
            <person name="Schijlen E."/>
            <person name="Repin R."/>
            <person name="Schilthuizen M."/>
            <person name="Schranz E."/>
            <person name="Heidstra R."/>
            <person name="Miyata K."/>
            <person name="Fedorova E."/>
            <person name="Kohlen W."/>
            <person name="Bisseling T."/>
            <person name="Smit S."/>
            <person name="Geurts R."/>
        </authorList>
    </citation>
    <scope>NUCLEOTIDE SEQUENCE [LARGE SCALE GENOMIC DNA]</scope>
    <source>
        <strain evidence="6">cv. WU1-14</strain>
    </source>
</reference>
<gene>
    <name evidence="5" type="ORF">PanWU01x14_106320</name>
</gene>
<dbReference type="Proteomes" id="UP000237105">
    <property type="component" value="Unassembled WGS sequence"/>
</dbReference>
<dbReference type="PANTHER" id="PTHR31415">
    <property type="entry name" value="OS05G0367900 PROTEIN"/>
    <property type="match status" value="1"/>
</dbReference>
<feature type="transmembrane region" description="Helical" evidence="4">
    <location>
        <begin position="103"/>
        <end position="124"/>
    </location>
</feature>
<dbReference type="GO" id="GO:0005886">
    <property type="term" value="C:plasma membrane"/>
    <property type="evidence" value="ECO:0007669"/>
    <property type="project" value="TreeGrafter"/>
</dbReference>
<feature type="non-terminal residue" evidence="5">
    <location>
        <position position="1"/>
    </location>
</feature>
<evidence type="ECO:0000313" key="6">
    <source>
        <dbReference type="Proteomes" id="UP000237105"/>
    </source>
</evidence>
<dbReference type="GO" id="GO:0009506">
    <property type="term" value="C:plasmodesma"/>
    <property type="evidence" value="ECO:0007669"/>
    <property type="project" value="TreeGrafter"/>
</dbReference>
<keyword evidence="4" id="KW-0812">Transmembrane</keyword>
<dbReference type="STRING" id="3476.A0A2P5D0M3"/>
<dbReference type="AlphaFoldDB" id="A0A2P5D0M3"/>
<evidence type="ECO:0000256" key="3">
    <source>
        <dbReference type="SAM" id="MobiDB-lite"/>
    </source>
</evidence>
<name>A0A2P5D0M3_PARAD</name>
<comment type="caution">
    <text evidence="5">The sequence shown here is derived from an EMBL/GenBank/DDBJ whole genome shotgun (WGS) entry which is preliminary data.</text>
</comment>
<organism evidence="5 6">
    <name type="scientific">Parasponia andersonii</name>
    <name type="common">Sponia andersonii</name>
    <dbReference type="NCBI Taxonomy" id="3476"/>
    <lineage>
        <taxon>Eukaryota</taxon>
        <taxon>Viridiplantae</taxon>
        <taxon>Streptophyta</taxon>
        <taxon>Embryophyta</taxon>
        <taxon>Tracheophyta</taxon>
        <taxon>Spermatophyta</taxon>
        <taxon>Magnoliopsida</taxon>
        <taxon>eudicotyledons</taxon>
        <taxon>Gunneridae</taxon>
        <taxon>Pentapetalae</taxon>
        <taxon>rosids</taxon>
        <taxon>fabids</taxon>
        <taxon>Rosales</taxon>
        <taxon>Cannabaceae</taxon>
        <taxon>Parasponia</taxon>
    </lineage>
</organism>
<keyword evidence="2 4" id="KW-0472">Membrane</keyword>
<evidence type="ECO:0000256" key="4">
    <source>
        <dbReference type="SAM" id="Phobius"/>
    </source>
</evidence>
<evidence type="ECO:0000313" key="5">
    <source>
        <dbReference type="EMBL" id="PON66846.1"/>
    </source>
</evidence>